<keyword evidence="1" id="KW-1133">Transmembrane helix</keyword>
<reference evidence="3" key="1">
    <citation type="submission" date="2017-09" db="EMBL/GenBank/DDBJ databases">
        <title>FDA dAtabase for Regulatory Grade micrObial Sequences (FDA-ARGOS): Supporting development and validation of Infectious Disease Dx tests.</title>
        <authorList>
            <person name="Minogue T."/>
            <person name="Wolcott M."/>
            <person name="Wasieloski L."/>
            <person name="Aguilar W."/>
            <person name="Moore D."/>
            <person name="Tallon L."/>
            <person name="Sadzewicz L."/>
            <person name="Ott S."/>
            <person name="Zhao X."/>
            <person name="Nagaraj S."/>
            <person name="Vavikolanu K."/>
            <person name="Aluvathingal J."/>
            <person name="Nadendla S."/>
            <person name="Sichtig H."/>
        </authorList>
    </citation>
    <scope>NUCLEOTIDE SEQUENCE [LARGE SCALE GENOMIC DNA]</scope>
    <source>
        <strain evidence="3">FDAARGOS_390</strain>
    </source>
</reference>
<evidence type="ECO:0000313" key="3">
    <source>
        <dbReference type="Proteomes" id="UP000220629"/>
    </source>
</evidence>
<keyword evidence="1" id="KW-0812">Transmembrane</keyword>
<dbReference type="EMBL" id="PDDY01000001">
    <property type="protein sequence ID" value="PEH41508.1"/>
    <property type="molecule type" value="Genomic_DNA"/>
</dbReference>
<evidence type="ECO:0000313" key="2">
    <source>
        <dbReference type="EMBL" id="PEH41508.1"/>
    </source>
</evidence>
<organism evidence="2 3">
    <name type="scientific">Burkholderia gladioli</name>
    <name type="common">Pseudomonas marginata</name>
    <name type="synonym">Phytomonas marginata</name>
    <dbReference type="NCBI Taxonomy" id="28095"/>
    <lineage>
        <taxon>Bacteria</taxon>
        <taxon>Pseudomonadati</taxon>
        <taxon>Pseudomonadota</taxon>
        <taxon>Betaproteobacteria</taxon>
        <taxon>Burkholderiales</taxon>
        <taxon>Burkholderiaceae</taxon>
        <taxon>Burkholderia</taxon>
    </lineage>
</organism>
<evidence type="ECO:0000256" key="1">
    <source>
        <dbReference type="SAM" id="Phobius"/>
    </source>
</evidence>
<keyword evidence="1" id="KW-0472">Membrane</keyword>
<comment type="caution">
    <text evidence="2">The sequence shown here is derived from an EMBL/GenBank/DDBJ whole genome shotgun (WGS) entry which is preliminary data.</text>
</comment>
<dbReference type="Gene3D" id="1.10.10.1320">
    <property type="entry name" value="Anti-sigma factor, zinc-finger domain"/>
    <property type="match status" value="1"/>
</dbReference>
<dbReference type="InterPro" id="IPR041916">
    <property type="entry name" value="Anti_sigma_zinc_sf"/>
</dbReference>
<dbReference type="Proteomes" id="UP000220629">
    <property type="component" value="Unassembled WGS sequence"/>
</dbReference>
<dbReference type="RefSeq" id="WP_098151605.1">
    <property type="nucleotide sequence ID" value="NZ_CADEZD010000020.1"/>
</dbReference>
<proteinExistence type="predicted"/>
<name>A0A2A7SDA9_BURGA</name>
<gene>
    <name evidence="2" type="ORF">CRM94_04665</name>
</gene>
<dbReference type="AlphaFoldDB" id="A0A2A7SDA9"/>
<feature type="transmembrane region" description="Helical" evidence="1">
    <location>
        <begin position="111"/>
        <end position="131"/>
    </location>
</feature>
<protein>
    <submittedName>
        <fullName evidence="2">Anti-sigma factor</fullName>
    </submittedName>
</protein>
<sequence>MKPDDSTLIAYADGELDAAGAASVEQALAESSELRESVARLRASRLPYQDAFAAQKLPPLPDALRLRIEAMASAAQAQSAAAAQAQTREQEAVPASAKVVPLPARRNRPMLWLAAAFVAGAFCAGLVQQFAAGGFGGGSGPTLAASGAKKPWISVAADYQQLYTRDTVANLTPDPAVSAKIVGEIRSDDGIRLRVPDLSMAGMRFKAIDRLRYDGKPLVQIVYLPEHGVPVALCVMKDARPDQGIAKHEMHGMTVVAWRQNELSYALIGKPDSGDLEAIARQISGSHVDAMFAVREARVDFLG</sequence>
<accession>A0A2A7SDA9</accession>